<dbReference type="InterPro" id="IPR013328">
    <property type="entry name" value="6PGD_dom2"/>
</dbReference>
<dbReference type="AlphaFoldDB" id="A0A075G1E2"/>
<dbReference type="InterPro" id="IPR006108">
    <property type="entry name" value="3HC_DH_C"/>
</dbReference>
<dbReference type="InterPro" id="IPR036291">
    <property type="entry name" value="NAD(P)-bd_dom_sf"/>
</dbReference>
<feature type="domain" description="3-hydroxyacyl-CoA dehydrogenase NAD binding" evidence="3">
    <location>
        <begin position="8"/>
        <end position="188"/>
    </location>
</feature>
<evidence type="ECO:0000313" key="4">
    <source>
        <dbReference type="EMBL" id="AIE95551.1"/>
    </source>
</evidence>
<name>A0A075G1E2_9ARCH</name>
<dbReference type="InterPro" id="IPR006176">
    <property type="entry name" value="3-OHacyl-CoA_DH_NAD-bd"/>
</dbReference>
<keyword evidence="1 4" id="KW-0560">Oxidoreductase</keyword>
<dbReference type="Gene3D" id="3.40.50.720">
    <property type="entry name" value="NAD(P)-binding Rossmann-like Domain"/>
    <property type="match status" value="1"/>
</dbReference>
<reference evidence="4" key="1">
    <citation type="journal article" date="2014" name="Genome Biol. Evol.">
        <title>Pangenome evidence for extensive interdomain horizontal transfer affecting lineage core and shell genes in uncultured planktonic thaumarchaeota and euryarchaeota.</title>
        <authorList>
            <person name="Deschamps P."/>
            <person name="Zivanovic Y."/>
            <person name="Moreira D."/>
            <person name="Rodriguez-Valera F."/>
            <person name="Lopez-Garcia P."/>
        </authorList>
    </citation>
    <scope>NUCLEOTIDE SEQUENCE</scope>
</reference>
<organism evidence="4">
    <name type="scientific">uncultured marine thaumarchaeote AD1000_66_F10</name>
    <dbReference type="NCBI Taxonomy" id="1455930"/>
    <lineage>
        <taxon>Archaea</taxon>
        <taxon>Nitrososphaerota</taxon>
        <taxon>environmental samples</taxon>
    </lineage>
</organism>
<proteinExistence type="predicted"/>
<dbReference type="EC" id="1.1.1.35" evidence="4"/>
<dbReference type="EMBL" id="KF900454">
    <property type="protein sequence ID" value="AIE95551.1"/>
    <property type="molecule type" value="Genomic_DNA"/>
</dbReference>
<dbReference type="SUPFAM" id="SSF48179">
    <property type="entry name" value="6-phosphogluconate dehydrogenase C-terminal domain-like"/>
    <property type="match status" value="1"/>
</dbReference>
<dbReference type="Pfam" id="PF02737">
    <property type="entry name" value="3HCDH_N"/>
    <property type="match status" value="1"/>
</dbReference>
<dbReference type="GO" id="GO:0003857">
    <property type="term" value="F:(3S)-3-hydroxyacyl-CoA dehydrogenase (NAD+) activity"/>
    <property type="evidence" value="ECO:0007669"/>
    <property type="project" value="UniProtKB-EC"/>
</dbReference>
<dbReference type="Gene3D" id="1.10.1040.10">
    <property type="entry name" value="N-(1-d-carboxylethyl)-l-norvaline Dehydrogenase, domain 2"/>
    <property type="match status" value="2"/>
</dbReference>
<dbReference type="PANTHER" id="PTHR48075:SF5">
    <property type="entry name" value="3-HYDROXYBUTYRYL-COA DEHYDROGENASE"/>
    <property type="match status" value="1"/>
</dbReference>
<dbReference type="SUPFAM" id="SSF51735">
    <property type="entry name" value="NAD(P)-binding Rossmann-fold domains"/>
    <property type="match status" value="1"/>
</dbReference>
<evidence type="ECO:0000259" key="2">
    <source>
        <dbReference type="Pfam" id="PF00725"/>
    </source>
</evidence>
<accession>A0A075G1E2</accession>
<feature type="domain" description="3-hydroxyacyl-CoA dehydrogenase C-terminal" evidence="2">
    <location>
        <begin position="191"/>
        <end position="286"/>
    </location>
</feature>
<dbReference type="FunFam" id="3.40.50.720:FF:000009">
    <property type="entry name" value="Fatty oxidation complex, alpha subunit"/>
    <property type="match status" value="1"/>
</dbReference>
<dbReference type="GO" id="GO:0070403">
    <property type="term" value="F:NAD+ binding"/>
    <property type="evidence" value="ECO:0007669"/>
    <property type="project" value="InterPro"/>
</dbReference>
<sequence>MDVMEIKNITVLGSGIMGHGIAQVSAMAGYNVVLRDIEQQFLDKAIGKIKWSLDKLVSKEKISEEQRDEIFSRIKPMVDLNDATRDSDLVIEAVPEIMELKKKVYAELDKVANDRVIFASNTSTLPITEIADTISRPEKFIGIHFFNPPQLMKLVEVIPGRKTSDDVTDLTINFVKSVNKTPVTCRKDVPGFIVNRLFIPLVHEVCYVMERQKIQQTEIDSAVKFRLGFPMGIFELADFTGLDVIHKATVEMHVRDKKVILPHPSIEQLFNEKKLGQKSGEGFYKYSDDKYERIPLSEESAQKCDPIQIIANILNNAAWLVTNNASDINEIEKAASLGLGLKKPLFDTAKEIGVKKIVEELKELSKNMVRFMNLILFYYLCVNLF</sequence>
<evidence type="ECO:0000256" key="1">
    <source>
        <dbReference type="ARBA" id="ARBA00023002"/>
    </source>
</evidence>
<dbReference type="PANTHER" id="PTHR48075">
    <property type="entry name" value="3-HYDROXYACYL-COA DEHYDROGENASE FAMILY PROTEIN"/>
    <property type="match status" value="1"/>
</dbReference>
<evidence type="ECO:0000259" key="3">
    <source>
        <dbReference type="Pfam" id="PF02737"/>
    </source>
</evidence>
<dbReference type="InterPro" id="IPR008927">
    <property type="entry name" value="6-PGluconate_DH-like_C_sf"/>
</dbReference>
<dbReference type="Pfam" id="PF00725">
    <property type="entry name" value="3HCDH"/>
    <property type="match status" value="1"/>
</dbReference>
<dbReference type="GO" id="GO:0006631">
    <property type="term" value="P:fatty acid metabolic process"/>
    <property type="evidence" value="ECO:0007669"/>
    <property type="project" value="InterPro"/>
</dbReference>
<protein>
    <submittedName>
        <fullName evidence="4">3-hydroxybutyryl-CoA dehydrogenase</fullName>
        <ecNumber evidence="4">1.1.1.35</ecNumber>
    </submittedName>
</protein>